<dbReference type="EMBL" id="NKXS01007095">
    <property type="protein sequence ID" value="PIN00210.1"/>
    <property type="molecule type" value="Genomic_DNA"/>
</dbReference>
<dbReference type="Gene3D" id="1.20.58.810">
    <property type="entry name" value="Photosystem II Pbs27"/>
    <property type="match status" value="1"/>
</dbReference>
<evidence type="ECO:0000313" key="2">
    <source>
        <dbReference type="Proteomes" id="UP000231279"/>
    </source>
</evidence>
<dbReference type="OrthoDB" id="543314at2759"/>
<organism evidence="1 2">
    <name type="scientific">Handroanthus impetiginosus</name>
    <dbReference type="NCBI Taxonomy" id="429701"/>
    <lineage>
        <taxon>Eukaryota</taxon>
        <taxon>Viridiplantae</taxon>
        <taxon>Streptophyta</taxon>
        <taxon>Embryophyta</taxon>
        <taxon>Tracheophyta</taxon>
        <taxon>Spermatophyta</taxon>
        <taxon>Magnoliopsida</taxon>
        <taxon>eudicotyledons</taxon>
        <taxon>Gunneridae</taxon>
        <taxon>Pentapetalae</taxon>
        <taxon>asterids</taxon>
        <taxon>lamiids</taxon>
        <taxon>Lamiales</taxon>
        <taxon>Bignoniaceae</taxon>
        <taxon>Crescentiina</taxon>
        <taxon>Tabebuia alliance</taxon>
        <taxon>Handroanthus</taxon>
    </lineage>
</organism>
<evidence type="ECO:0008006" key="3">
    <source>
        <dbReference type="Google" id="ProtNLM"/>
    </source>
</evidence>
<dbReference type="FunFam" id="1.20.58.810:FF:000002">
    <property type="entry name" value="Photosystem II D1 processing protein PSB27-H2, chloroplastic"/>
    <property type="match status" value="1"/>
</dbReference>
<dbReference type="GO" id="GO:0009543">
    <property type="term" value="C:chloroplast thylakoid lumen"/>
    <property type="evidence" value="ECO:0007669"/>
    <property type="project" value="TreeGrafter"/>
</dbReference>
<dbReference type="Pfam" id="PF13326">
    <property type="entry name" value="PSII_Pbs27"/>
    <property type="match status" value="1"/>
</dbReference>
<dbReference type="GO" id="GO:0010207">
    <property type="term" value="P:photosystem II assembly"/>
    <property type="evidence" value="ECO:0007669"/>
    <property type="project" value="InterPro"/>
</dbReference>
<gene>
    <name evidence="1" type="ORF">CDL12_27289</name>
</gene>
<dbReference type="GO" id="GO:0009523">
    <property type="term" value="C:photosystem II"/>
    <property type="evidence" value="ECO:0007669"/>
    <property type="project" value="InterPro"/>
</dbReference>
<proteinExistence type="inferred from homology"/>
<protein>
    <recommendedName>
        <fullName evidence="3">Photosystem II Pbs27</fullName>
    </recommendedName>
</protein>
<dbReference type="GO" id="GO:0010206">
    <property type="term" value="P:photosystem II repair"/>
    <property type="evidence" value="ECO:0007669"/>
    <property type="project" value="InterPro"/>
</dbReference>
<dbReference type="Proteomes" id="UP000231279">
    <property type="component" value="Unassembled WGS sequence"/>
</dbReference>
<reference evidence="2" key="1">
    <citation type="journal article" date="2018" name="Gigascience">
        <title>Genome assembly of the Pink Ipe (Handroanthus impetiginosus, Bignoniaceae), a highly valued, ecologically keystone Neotropical timber forest tree.</title>
        <authorList>
            <person name="Silva-Junior O.B."/>
            <person name="Grattapaglia D."/>
            <person name="Novaes E."/>
            <person name="Collevatti R.G."/>
        </authorList>
    </citation>
    <scope>NUCLEOTIDE SEQUENCE [LARGE SCALE GENOMIC DNA]</scope>
    <source>
        <strain evidence="2">cv. UFG-1</strain>
    </source>
</reference>
<evidence type="ECO:0000313" key="1">
    <source>
        <dbReference type="EMBL" id="PIN00210.1"/>
    </source>
</evidence>
<dbReference type="PANTHER" id="PTHR34041:SF3">
    <property type="entry name" value="PHOTOSYSTEM II D1 PRECURSOR PROCESSING PROTEIN PSB27-H2, CHLOROPLASTIC"/>
    <property type="match status" value="1"/>
</dbReference>
<dbReference type="HAMAP" id="MF_01481">
    <property type="entry name" value="PSII_Psb27"/>
    <property type="match status" value="1"/>
</dbReference>
<keyword evidence="2" id="KW-1185">Reference proteome</keyword>
<dbReference type="AlphaFoldDB" id="A0A2G9G5L5"/>
<name>A0A2G9G5L5_9LAMI</name>
<dbReference type="InterPro" id="IPR025585">
    <property type="entry name" value="PSII_Psb27"/>
</dbReference>
<comment type="caution">
    <text evidence="1">The sequence shown here is derived from an EMBL/GenBank/DDBJ whole genome shotgun (WGS) entry which is preliminary data.</text>
</comment>
<accession>A0A2G9G5L5</accession>
<dbReference type="InterPro" id="IPR038450">
    <property type="entry name" value="PSII_Psb27_sf"/>
</dbReference>
<sequence length="151" mass="16637">MTERNSGAMLSAEHLLVAETNSLEGKDEGLAGALKSLFDPNEKTKSGKVLPKAYLKSAREVVKTLRESLKEDTKDIAKFRRTADAAKESIREYLNGWRGQKTVVNEESYVMLEKAIRSLASFYSKAGPSAPLPEEVKSEILGDLTAAEEFL</sequence>
<dbReference type="STRING" id="429701.A0A2G9G5L5"/>
<dbReference type="PANTHER" id="PTHR34041">
    <property type="entry name" value="PHOTOSYSTEM II REPAIR PROTEIN PSB27-H1, CHLOROPLASTIC"/>
    <property type="match status" value="1"/>
</dbReference>